<proteinExistence type="predicted"/>
<comment type="caution">
    <text evidence="2">The sequence shown here is derived from an EMBL/GenBank/DDBJ whole genome shotgun (WGS) entry which is preliminary data.</text>
</comment>
<sequence length="476" mass="57171">MNEISHERYEKFLKEQGYHKNPVTEFEIQYNDYLEVIFKLGAANERTPSKLEAKTCKPKSHQEILEERALLREWVLDPGMAAHWESIKIQDHHKSLFYDQFSDSDSDQWQDEIDYDSFGEDDQEEQNLDFAERFYFYLDKKTKIPEQLQQQIVSRKLSKQEKWDRQMQEHNAYRLQTFPHWKETQQSYQKTPYTKRFFNSKKQETSPPPTKQASTSPPIYQQYTSISEKTEQGPTLKTTQQSNNDSNLQDNIVVGTQLTSNKSESTPKEEEEDQEKPTSLNNSSDFSLLHIEESSPSLVLNSDFNNTWHISTPDQILIRNQTTSNIPAIIRNQPYKFYYRILYSNHIVTHIWDDKLRSLEKLILILNPVPQLTAMKQLQFEQDDETNLLSLYQIWKRIRFKKVEDNRSFKKQLNKEQYTYYYRSLHKNLRLDHIMNKNIRKGKIKEKDREKEKLIWRTRKVRGVERTEYYNMNCQR</sequence>
<reference evidence="3" key="1">
    <citation type="journal article" date="2014" name="Cell">
        <title>The Architecture of a Scrambled Genome Reveals Massive Levels of Genomic Rearrangement during Development.</title>
        <authorList>
            <person name="Chen X."/>
            <person name="Bracht J.R."/>
            <person name="Goldman A.D."/>
            <person name="Dolzhenko E."/>
            <person name="Clay D.M."/>
            <person name="Swart E.C."/>
            <person name="Perlman D.H."/>
            <person name="Doak T.G."/>
            <person name="Stuart A."/>
            <person name="Amemiya C.T."/>
            <person name="Sebra R.P."/>
            <person name="Landweber L.F."/>
        </authorList>
    </citation>
    <scope>NUCLEOTIDE SEQUENCE [LARGE SCALE GENOMIC DNA]</scope>
    <source>
        <strain evidence="3">JRB310</strain>
    </source>
</reference>
<gene>
    <name evidence="2" type="ORF">OXYTRIMIC_149</name>
</gene>
<evidence type="ECO:0000313" key="3">
    <source>
        <dbReference type="Proteomes" id="UP000053232"/>
    </source>
</evidence>
<accession>A0A073HXP5</accession>
<feature type="region of interest" description="Disordered" evidence="1">
    <location>
        <begin position="198"/>
        <end position="284"/>
    </location>
</feature>
<feature type="compositionally biased region" description="Low complexity" evidence="1">
    <location>
        <begin position="240"/>
        <end position="251"/>
    </location>
</feature>
<feature type="compositionally biased region" description="Polar residues" evidence="1">
    <location>
        <begin position="254"/>
        <end position="264"/>
    </location>
</feature>
<evidence type="ECO:0000256" key="1">
    <source>
        <dbReference type="SAM" id="MobiDB-lite"/>
    </source>
</evidence>
<dbReference type="EMBL" id="ARYC01003995">
    <property type="protein sequence ID" value="KEJ82798.1"/>
    <property type="molecule type" value="Genomic_DNA"/>
</dbReference>
<dbReference type="AlphaFoldDB" id="A0A073HXP5"/>
<organism evidence="2 3">
    <name type="scientific">Oxytricha trifallax</name>
    <dbReference type="NCBI Taxonomy" id="1172189"/>
    <lineage>
        <taxon>Eukaryota</taxon>
        <taxon>Sar</taxon>
        <taxon>Alveolata</taxon>
        <taxon>Ciliophora</taxon>
        <taxon>Intramacronucleata</taxon>
        <taxon>Spirotrichea</taxon>
        <taxon>Stichotrichia</taxon>
        <taxon>Sporadotrichida</taxon>
        <taxon>Oxytrichidae</taxon>
        <taxon>Oxytrichinae</taxon>
        <taxon>Oxytricha</taxon>
    </lineage>
</organism>
<evidence type="ECO:0000313" key="2">
    <source>
        <dbReference type="EMBL" id="KEJ82798.1"/>
    </source>
</evidence>
<keyword evidence="3" id="KW-1185">Reference proteome</keyword>
<name>A0A073HXP5_9SPIT</name>
<dbReference type="Proteomes" id="UP000053232">
    <property type="component" value="Unassembled WGS sequence"/>
</dbReference>
<protein>
    <submittedName>
        <fullName evidence="2">Uncharacterized protein</fullName>
    </submittedName>
</protein>
<feature type="compositionally biased region" description="Polar residues" evidence="1">
    <location>
        <begin position="211"/>
        <end position="239"/>
    </location>
</feature>